<feature type="compositionally biased region" description="Basic and acidic residues" evidence="1">
    <location>
        <begin position="395"/>
        <end position="407"/>
    </location>
</feature>
<gene>
    <name evidence="2" type="ORF">Taro_041871</name>
</gene>
<keyword evidence="3" id="KW-1185">Reference proteome</keyword>
<dbReference type="InterPro" id="IPR008004">
    <property type="entry name" value="OCTOPUS-like"/>
</dbReference>
<comment type="caution">
    <text evidence="2">The sequence shown here is derived from an EMBL/GenBank/DDBJ whole genome shotgun (WGS) entry which is preliminary data.</text>
</comment>
<dbReference type="PANTHER" id="PTHR31659">
    <property type="entry name" value="PROTEIN: UPF0503-LIKE PROTEIN, PUTATIVE (DUF740)-RELATED"/>
    <property type="match status" value="1"/>
</dbReference>
<sequence>MARCLERPMRRTVESAPGRIAAAGAGEREKWAFWGNESGGGRLQKLLRPAIFRMNPVNGSITRCVRHPSQYFTGFCPSCLVERLSSIDAADRSLRFPGRRTEVVDVALPLPEFDRKPPEIRVRRTLQSLFRLDDCAGYDAKRQGVALENDSWTENAIDADARLQENTHDSEVVSLPNGNGPQDFHIGALFDAEARLSDNLVCPETSASTSYGVLEERNADSYVGSKVGPGGGETSKQKGMPFGLGSMFSKNLFKWRVRTHKKDSLHQRRQNSVLEEEWLETHKFRHSCDWKISYESSKASWENPRHSWDGSMMSRAFACSFSCVEEAEDGNLNEFWVTDTNLSMSERRKRNLPEFSEAVSSHFKEPTRVTDMTTTDHMSSSLEKTSSPQSNNTKPLRERLNEEHQHDVTVPSISRRKPCRWSKVWSWSITSPFRETTQNQEHLFERSLSESWRENGKMKTVEKLNSDSGLQLYGNGLSRANHSLNRSKNTLNGDLQGLRPDWQMRKREYRFGRSQSVHFYSPSNVDNGLLRFYLTPLRSSRRNTKYE</sequence>
<organism evidence="2 3">
    <name type="scientific">Colocasia esculenta</name>
    <name type="common">Wild taro</name>
    <name type="synonym">Arum esculentum</name>
    <dbReference type="NCBI Taxonomy" id="4460"/>
    <lineage>
        <taxon>Eukaryota</taxon>
        <taxon>Viridiplantae</taxon>
        <taxon>Streptophyta</taxon>
        <taxon>Embryophyta</taxon>
        <taxon>Tracheophyta</taxon>
        <taxon>Spermatophyta</taxon>
        <taxon>Magnoliopsida</taxon>
        <taxon>Liliopsida</taxon>
        <taxon>Araceae</taxon>
        <taxon>Aroideae</taxon>
        <taxon>Colocasieae</taxon>
        <taxon>Colocasia</taxon>
    </lineage>
</organism>
<dbReference type="PANTHER" id="PTHR31659:SF25">
    <property type="entry name" value="OS03G0148400 PROTEIN"/>
    <property type="match status" value="1"/>
</dbReference>
<dbReference type="OrthoDB" id="681577at2759"/>
<dbReference type="AlphaFoldDB" id="A0A843WMX5"/>
<dbReference type="Pfam" id="PF05340">
    <property type="entry name" value="DUF740"/>
    <property type="match status" value="2"/>
</dbReference>
<proteinExistence type="predicted"/>
<reference evidence="2" key="1">
    <citation type="submission" date="2017-07" db="EMBL/GenBank/DDBJ databases">
        <title>Taro Niue Genome Assembly and Annotation.</title>
        <authorList>
            <person name="Atibalentja N."/>
            <person name="Keating K."/>
            <person name="Fields C.J."/>
        </authorList>
    </citation>
    <scope>NUCLEOTIDE SEQUENCE</scope>
    <source>
        <strain evidence="2">Niue_2</strain>
        <tissue evidence="2">Leaf</tissue>
    </source>
</reference>
<evidence type="ECO:0000313" key="2">
    <source>
        <dbReference type="EMBL" id="MQM09006.1"/>
    </source>
</evidence>
<feature type="region of interest" description="Disordered" evidence="1">
    <location>
        <begin position="371"/>
        <end position="409"/>
    </location>
</feature>
<feature type="compositionally biased region" description="Low complexity" evidence="1">
    <location>
        <begin position="371"/>
        <end position="381"/>
    </location>
</feature>
<evidence type="ECO:0000313" key="3">
    <source>
        <dbReference type="Proteomes" id="UP000652761"/>
    </source>
</evidence>
<dbReference type="EMBL" id="NMUH01004267">
    <property type="protein sequence ID" value="MQM09006.1"/>
    <property type="molecule type" value="Genomic_DNA"/>
</dbReference>
<protein>
    <submittedName>
        <fullName evidence="2">Uncharacterized protein</fullName>
    </submittedName>
</protein>
<dbReference type="Proteomes" id="UP000652761">
    <property type="component" value="Unassembled WGS sequence"/>
</dbReference>
<name>A0A843WMX5_COLES</name>
<accession>A0A843WMX5</accession>
<evidence type="ECO:0000256" key="1">
    <source>
        <dbReference type="SAM" id="MobiDB-lite"/>
    </source>
</evidence>
<feature type="compositionally biased region" description="Polar residues" evidence="1">
    <location>
        <begin position="382"/>
        <end position="394"/>
    </location>
</feature>